<gene>
    <name evidence="3" type="ORF">DFP72DRAFT_896374</name>
</gene>
<feature type="chain" id="PRO_5034278044" evidence="2">
    <location>
        <begin position="26"/>
        <end position="79"/>
    </location>
</feature>
<comment type="caution">
    <text evidence="3">The sequence shown here is derived from an EMBL/GenBank/DDBJ whole genome shotgun (WGS) entry which is preliminary data.</text>
</comment>
<name>A0A8H6HZQ4_9AGAR</name>
<sequence length="79" mass="8288">MQPLKNLSLLSFAIVLASIAGHVLASPVDLHHPTHPNTTTKTTTSTTLTSTTITTAPTTSTTTYPPTPSSCWKGPLLIC</sequence>
<protein>
    <submittedName>
        <fullName evidence="3">Uncharacterized protein</fullName>
    </submittedName>
</protein>
<accession>A0A8H6HZQ4</accession>
<keyword evidence="4" id="KW-1185">Reference proteome</keyword>
<evidence type="ECO:0000313" key="3">
    <source>
        <dbReference type="EMBL" id="KAF6755272.1"/>
    </source>
</evidence>
<reference evidence="3 4" key="1">
    <citation type="submission" date="2020-07" db="EMBL/GenBank/DDBJ databases">
        <title>Comparative genomics of pyrophilous fungi reveals a link between fire events and developmental genes.</title>
        <authorList>
            <consortium name="DOE Joint Genome Institute"/>
            <person name="Steindorff A.S."/>
            <person name="Carver A."/>
            <person name="Calhoun S."/>
            <person name="Stillman K."/>
            <person name="Liu H."/>
            <person name="Lipzen A."/>
            <person name="Pangilinan J."/>
            <person name="Labutti K."/>
            <person name="Bruns T.D."/>
            <person name="Grigoriev I.V."/>
        </authorList>
    </citation>
    <scope>NUCLEOTIDE SEQUENCE [LARGE SCALE GENOMIC DNA]</scope>
    <source>
        <strain evidence="3 4">CBS 144469</strain>
    </source>
</reference>
<evidence type="ECO:0000256" key="2">
    <source>
        <dbReference type="SAM" id="SignalP"/>
    </source>
</evidence>
<proteinExistence type="predicted"/>
<feature type="signal peptide" evidence="2">
    <location>
        <begin position="1"/>
        <end position="25"/>
    </location>
</feature>
<keyword evidence="2" id="KW-0732">Signal</keyword>
<dbReference type="Proteomes" id="UP000521943">
    <property type="component" value="Unassembled WGS sequence"/>
</dbReference>
<dbReference type="AlphaFoldDB" id="A0A8H6HZQ4"/>
<organism evidence="3 4">
    <name type="scientific">Ephemerocybe angulata</name>
    <dbReference type="NCBI Taxonomy" id="980116"/>
    <lineage>
        <taxon>Eukaryota</taxon>
        <taxon>Fungi</taxon>
        <taxon>Dikarya</taxon>
        <taxon>Basidiomycota</taxon>
        <taxon>Agaricomycotina</taxon>
        <taxon>Agaricomycetes</taxon>
        <taxon>Agaricomycetidae</taxon>
        <taxon>Agaricales</taxon>
        <taxon>Agaricineae</taxon>
        <taxon>Psathyrellaceae</taxon>
        <taxon>Ephemerocybe</taxon>
    </lineage>
</organism>
<evidence type="ECO:0000313" key="4">
    <source>
        <dbReference type="Proteomes" id="UP000521943"/>
    </source>
</evidence>
<feature type="compositionally biased region" description="Low complexity" evidence="1">
    <location>
        <begin position="35"/>
        <end position="64"/>
    </location>
</feature>
<dbReference type="EMBL" id="JACGCI010000030">
    <property type="protein sequence ID" value="KAF6755272.1"/>
    <property type="molecule type" value="Genomic_DNA"/>
</dbReference>
<evidence type="ECO:0000256" key="1">
    <source>
        <dbReference type="SAM" id="MobiDB-lite"/>
    </source>
</evidence>
<feature type="region of interest" description="Disordered" evidence="1">
    <location>
        <begin position="31"/>
        <end position="69"/>
    </location>
</feature>